<keyword evidence="3" id="KW-0804">Transcription</keyword>
<comment type="caution">
    <text evidence="5">The sequence shown here is derived from an EMBL/GenBank/DDBJ whole genome shotgun (WGS) entry which is preliminary data.</text>
</comment>
<dbReference type="AlphaFoldDB" id="A0A926GCG5"/>
<dbReference type="RefSeq" id="WP_187792174.1">
    <property type="nucleotide sequence ID" value="NZ_JACOQL010000001.1"/>
</dbReference>
<keyword evidence="1" id="KW-0805">Transcription regulation</keyword>
<dbReference type="Gene3D" id="1.10.10.10">
    <property type="entry name" value="Winged helix-like DNA-binding domain superfamily/Winged helix DNA-binding domain"/>
    <property type="match status" value="1"/>
</dbReference>
<dbReference type="GO" id="GO:0003700">
    <property type="term" value="F:DNA-binding transcription factor activity"/>
    <property type="evidence" value="ECO:0007669"/>
    <property type="project" value="InterPro"/>
</dbReference>
<keyword evidence="2" id="KW-0238">DNA-binding</keyword>
<dbReference type="SMART" id="SM00895">
    <property type="entry name" value="FCD"/>
    <property type="match status" value="1"/>
</dbReference>
<accession>A0A926GCG5</accession>
<name>A0A926GCG5_9RHOB</name>
<gene>
    <name evidence="5" type="ORF">H4P12_03400</name>
</gene>
<evidence type="ECO:0000256" key="2">
    <source>
        <dbReference type="ARBA" id="ARBA00023125"/>
    </source>
</evidence>
<sequence>MGSVADDISEKLESEIVEGILPPGTRLEEPALAERFGVSRTPVREALQRLAASGLVELKPRRGTQVLNPSTVRIVEMFEVMAELEAACARLCARRATPELIAELHGWLRKCESAVHDVSAYYAANRGFHSAIYAGSGNSFLTEQAELLHLRLTPFRRQQLRVPRRLRQSLAEHAMIVAAIEAGDDAAAAMAQRAHILIQGERFTDFMAQLSRGDAKLQPRSK</sequence>
<evidence type="ECO:0000256" key="1">
    <source>
        <dbReference type="ARBA" id="ARBA00023015"/>
    </source>
</evidence>
<dbReference type="GO" id="GO:0003677">
    <property type="term" value="F:DNA binding"/>
    <property type="evidence" value="ECO:0007669"/>
    <property type="project" value="UniProtKB-KW"/>
</dbReference>
<dbReference type="SMART" id="SM00345">
    <property type="entry name" value="HTH_GNTR"/>
    <property type="match status" value="1"/>
</dbReference>
<dbReference type="InterPro" id="IPR008920">
    <property type="entry name" value="TF_FadR/GntR_C"/>
</dbReference>
<evidence type="ECO:0000313" key="6">
    <source>
        <dbReference type="Proteomes" id="UP000608594"/>
    </source>
</evidence>
<dbReference type="InterPro" id="IPR036388">
    <property type="entry name" value="WH-like_DNA-bd_sf"/>
</dbReference>
<dbReference type="PRINTS" id="PR00035">
    <property type="entry name" value="HTHGNTR"/>
</dbReference>
<dbReference type="InterPro" id="IPR011711">
    <property type="entry name" value="GntR_C"/>
</dbReference>
<dbReference type="Pfam" id="PF07729">
    <property type="entry name" value="FCD"/>
    <property type="match status" value="1"/>
</dbReference>
<organism evidence="5 6">
    <name type="scientific">Paracoccus amoyensis</name>
    <dbReference type="NCBI Taxonomy" id="2760093"/>
    <lineage>
        <taxon>Bacteria</taxon>
        <taxon>Pseudomonadati</taxon>
        <taxon>Pseudomonadota</taxon>
        <taxon>Alphaproteobacteria</taxon>
        <taxon>Rhodobacterales</taxon>
        <taxon>Paracoccaceae</taxon>
        <taxon>Paracoccus</taxon>
    </lineage>
</organism>
<dbReference type="PROSITE" id="PS50949">
    <property type="entry name" value="HTH_GNTR"/>
    <property type="match status" value="1"/>
</dbReference>
<dbReference type="CDD" id="cd07377">
    <property type="entry name" value="WHTH_GntR"/>
    <property type="match status" value="1"/>
</dbReference>
<reference evidence="5" key="1">
    <citation type="submission" date="2020-08" db="EMBL/GenBank/DDBJ databases">
        <title>Paracoccus amoyensis sp. nov., isolated from the surface seawater at coast of Xiamen, Fujian.</title>
        <authorList>
            <person name="Lyu L."/>
        </authorList>
    </citation>
    <scope>NUCLEOTIDE SEQUENCE</scope>
    <source>
        <strain evidence="5">11-3</strain>
    </source>
</reference>
<evidence type="ECO:0000259" key="4">
    <source>
        <dbReference type="PROSITE" id="PS50949"/>
    </source>
</evidence>
<dbReference type="Proteomes" id="UP000608594">
    <property type="component" value="Unassembled WGS sequence"/>
</dbReference>
<dbReference type="EMBL" id="JACOQL010000001">
    <property type="protein sequence ID" value="MBC9245777.1"/>
    <property type="molecule type" value="Genomic_DNA"/>
</dbReference>
<dbReference type="SUPFAM" id="SSF46785">
    <property type="entry name" value="Winged helix' DNA-binding domain"/>
    <property type="match status" value="1"/>
</dbReference>
<protein>
    <submittedName>
        <fullName evidence="5">GntR family transcriptional regulator</fullName>
    </submittedName>
</protein>
<dbReference type="InterPro" id="IPR000524">
    <property type="entry name" value="Tscrpt_reg_HTH_GntR"/>
</dbReference>
<dbReference type="InterPro" id="IPR036390">
    <property type="entry name" value="WH_DNA-bd_sf"/>
</dbReference>
<proteinExistence type="predicted"/>
<dbReference type="PANTHER" id="PTHR43537">
    <property type="entry name" value="TRANSCRIPTIONAL REGULATOR, GNTR FAMILY"/>
    <property type="match status" value="1"/>
</dbReference>
<dbReference type="PANTHER" id="PTHR43537:SF49">
    <property type="entry name" value="TRANSCRIPTIONAL REGULATORY PROTEIN"/>
    <property type="match status" value="1"/>
</dbReference>
<dbReference type="SUPFAM" id="SSF48008">
    <property type="entry name" value="GntR ligand-binding domain-like"/>
    <property type="match status" value="1"/>
</dbReference>
<dbReference type="Pfam" id="PF00392">
    <property type="entry name" value="GntR"/>
    <property type="match status" value="1"/>
</dbReference>
<keyword evidence="6" id="KW-1185">Reference proteome</keyword>
<evidence type="ECO:0000313" key="5">
    <source>
        <dbReference type="EMBL" id="MBC9245777.1"/>
    </source>
</evidence>
<dbReference type="Gene3D" id="1.20.120.530">
    <property type="entry name" value="GntR ligand-binding domain-like"/>
    <property type="match status" value="1"/>
</dbReference>
<feature type="domain" description="HTH gntR-type" evidence="4">
    <location>
        <begin position="2"/>
        <end position="69"/>
    </location>
</feature>
<evidence type="ECO:0000256" key="3">
    <source>
        <dbReference type="ARBA" id="ARBA00023163"/>
    </source>
</evidence>